<gene>
    <name evidence="1" type="primary">LOC107774579</name>
</gene>
<dbReference type="PaxDb" id="4097-A0A1S3YBQ5"/>
<dbReference type="PANTHER" id="PTHR33067:SF31">
    <property type="entry name" value="RNA-DIRECTED DNA POLYMERASE"/>
    <property type="match status" value="1"/>
</dbReference>
<evidence type="ECO:0008006" key="2">
    <source>
        <dbReference type="Google" id="ProtNLM"/>
    </source>
</evidence>
<evidence type="ECO:0000313" key="1">
    <source>
        <dbReference type="RefSeq" id="XP_016449645.1"/>
    </source>
</evidence>
<dbReference type="AlphaFoldDB" id="A0A1S3YBQ5"/>
<name>A0A1S3YBQ5_TOBAC</name>
<dbReference type="InterPro" id="IPR021109">
    <property type="entry name" value="Peptidase_aspartic_dom_sf"/>
</dbReference>
<dbReference type="Gene3D" id="2.40.70.10">
    <property type="entry name" value="Acid Proteases"/>
    <property type="match status" value="1"/>
</dbReference>
<protein>
    <recommendedName>
        <fullName evidence="2">Aspartic peptidase DDI1-type domain-containing protein</fullName>
    </recommendedName>
</protein>
<organism evidence="1">
    <name type="scientific">Nicotiana tabacum</name>
    <name type="common">Common tobacco</name>
    <dbReference type="NCBI Taxonomy" id="4097"/>
    <lineage>
        <taxon>Eukaryota</taxon>
        <taxon>Viridiplantae</taxon>
        <taxon>Streptophyta</taxon>
        <taxon>Embryophyta</taxon>
        <taxon>Tracheophyta</taxon>
        <taxon>Spermatophyta</taxon>
        <taxon>Magnoliopsida</taxon>
        <taxon>eudicotyledons</taxon>
        <taxon>Gunneridae</taxon>
        <taxon>Pentapetalae</taxon>
        <taxon>asterids</taxon>
        <taxon>lamiids</taxon>
        <taxon>Solanales</taxon>
        <taxon>Solanaceae</taxon>
        <taxon>Nicotianoideae</taxon>
        <taxon>Nicotianeae</taxon>
        <taxon>Nicotiana</taxon>
    </lineage>
</organism>
<accession>A0A1S3YBQ5</accession>
<dbReference type="KEGG" id="nta:107774579"/>
<dbReference type="CDD" id="cd00303">
    <property type="entry name" value="retropepsin_like"/>
    <property type="match status" value="1"/>
</dbReference>
<dbReference type="RefSeq" id="XP_016449645.1">
    <property type="nucleotide sequence ID" value="XM_016594159.1"/>
</dbReference>
<dbReference type="OrthoDB" id="1298075at2759"/>
<proteinExistence type="predicted"/>
<dbReference type="PANTHER" id="PTHR33067">
    <property type="entry name" value="RNA-DIRECTED DNA POLYMERASE-RELATED"/>
    <property type="match status" value="1"/>
</dbReference>
<reference evidence="1" key="1">
    <citation type="submission" date="2025-08" db="UniProtKB">
        <authorList>
            <consortium name="RefSeq"/>
        </authorList>
    </citation>
    <scope>IDENTIFICATION</scope>
</reference>
<sequence length="325" mass="36143">MGRIENMFEQMMNKNHDSDAQLASHNTSIRNLEVQLGQISLSLKTRPKGALPSDTVVNPKGGHNNHVMAVKTRSGRGGDVQEAQVRVDDDELREDDVPLVVEDIVEPSVRNEVRIDIDEGEEETQEAVNPSREHVIDMPEPTFMKDLVTKKRFMECETIKMTHQVSSIVHSMAPKLEDPGAFTIPCTIGSADFTKALCDLGASINLMPYSVFKTLGIGQPRPTSMKLQMTDRSMKRPLGIIDDVLVRVDKFILPADFMILDYEVDFEVPIILGRPLLATGKALVDVEAGESTFRVGDEKWFSMYASLCANQIAPKCVSLSTLSRR</sequence>